<evidence type="ECO:0000256" key="2">
    <source>
        <dbReference type="ARBA" id="ARBA00022801"/>
    </source>
</evidence>
<dbReference type="GO" id="GO:0005524">
    <property type="term" value="F:ATP binding"/>
    <property type="evidence" value="ECO:0007669"/>
    <property type="project" value="UniProtKB-KW"/>
</dbReference>
<dbReference type="EMBL" id="CP030073">
    <property type="protein sequence ID" value="AWW38396.1"/>
    <property type="molecule type" value="Genomic_DNA"/>
</dbReference>
<dbReference type="Gene3D" id="3.40.50.300">
    <property type="entry name" value="P-loop containing nucleotide triphosphate hydrolases"/>
    <property type="match status" value="1"/>
</dbReference>
<gene>
    <name evidence="5" type="ORF">DN051_18480</name>
</gene>
<name>A0A2Z4J0K9_9ACTN</name>
<evidence type="ECO:0000313" key="6">
    <source>
        <dbReference type="Proteomes" id="UP000249616"/>
    </source>
</evidence>
<dbReference type="InterPro" id="IPR006500">
    <property type="entry name" value="Helicase_put_C_phage/plasmid"/>
</dbReference>
<keyword evidence="1" id="KW-0547">Nucleotide-binding</keyword>
<dbReference type="NCBIfam" id="TIGR01613">
    <property type="entry name" value="primase_Cterm"/>
    <property type="match status" value="1"/>
</dbReference>
<dbReference type="PANTHER" id="PTHR35372:SF2">
    <property type="entry name" value="SF3 HELICASE DOMAIN-CONTAINING PROTEIN"/>
    <property type="match status" value="1"/>
</dbReference>
<dbReference type="RefSeq" id="WP_112439105.1">
    <property type="nucleotide sequence ID" value="NZ_CP030073.1"/>
</dbReference>
<dbReference type="SMART" id="SM00885">
    <property type="entry name" value="D5_N"/>
    <property type="match status" value="1"/>
</dbReference>
<proteinExistence type="predicted"/>
<keyword evidence="6" id="KW-1185">Reference proteome</keyword>
<evidence type="ECO:0000259" key="4">
    <source>
        <dbReference type="PROSITE" id="PS51206"/>
    </source>
</evidence>
<dbReference type="GO" id="GO:0016787">
    <property type="term" value="F:hydrolase activity"/>
    <property type="evidence" value="ECO:0007669"/>
    <property type="project" value="UniProtKB-KW"/>
</dbReference>
<organism evidence="5 6">
    <name type="scientific">Streptomyces cadmiisoli</name>
    <dbReference type="NCBI Taxonomy" id="2184053"/>
    <lineage>
        <taxon>Bacteria</taxon>
        <taxon>Bacillati</taxon>
        <taxon>Actinomycetota</taxon>
        <taxon>Actinomycetes</taxon>
        <taxon>Kitasatosporales</taxon>
        <taxon>Streptomycetaceae</taxon>
        <taxon>Streptomyces</taxon>
        <taxon>Streptomyces aurantiacus group</taxon>
    </lineage>
</organism>
<dbReference type="AlphaFoldDB" id="A0A2Z4J0K9"/>
<dbReference type="Pfam" id="PF08706">
    <property type="entry name" value="D5_N"/>
    <property type="match status" value="1"/>
</dbReference>
<dbReference type="InterPro" id="IPR014015">
    <property type="entry name" value="Helicase_SF3_DNA-vir"/>
</dbReference>
<feature type="domain" description="SF3 helicase" evidence="4">
    <location>
        <begin position="231"/>
        <end position="394"/>
    </location>
</feature>
<accession>A0A2Z4J0K9</accession>
<dbReference type="Proteomes" id="UP000249616">
    <property type="component" value="Chromosome"/>
</dbReference>
<reference evidence="5 6" key="1">
    <citation type="journal article" date="2019" name="Int. J. Syst. Evol. Microbiol.">
        <title>Streptomyces cadmiisoli sp. nov., a novel actinomycete isolated from cadmium-contaminated soil.</title>
        <authorList>
            <person name="Li K."/>
            <person name="Tang X."/>
            <person name="Zhao J."/>
            <person name="Guo Y."/>
            <person name="Tang Y."/>
            <person name="Gao J."/>
        </authorList>
    </citation>
    <scope>NUCLEOTIDE SEQUENCE [LARGE SCALE GENOMIC DNA]</scope>
    <source>
        <strain evidence="5 6">ZFG47</strain>
    </source>
</reference>
<keyword evidence="2" id="KW-0378">Hydrolase</keyword>
<sequence length="546" mass="61001">MSELRDLGEFFLSDDGKLFYPTESVAEALPETERPEPSEGFRDSDLSEIHLGERIAREYLNGEFIAWGRSAWSRWDGRRWARCSDSAVFDAVRRAVLRLYVSEVARVNERHTADITSAATLEATDAEKGRAAREAADKARAQRMKELNALRFAGKVASLQRVARGVLERDQSEFDAHPDLLNVGNGVVNLRTGELGPHDPRLLFTKVTEVNYVPGATHPDWESALTALPVEVADWMQIRFGQAATGHATQDDVVPFLRGGGANGKSTMLDGVTRALGDFSVMVPDKVLLASPSDHPTEMMTMKGARFAYIEELPEGDYLNAQRLKKAAGTDTMTARYIGQDNVTWDATHSLFVTTNYEVQVDAVDYGTWRRLALVMFPYTFDGSDPEHPRDPTLRKRILDGNDGQHEAVLSWLVDGAIAWYDSGAIIPPAPDSVKADTTKWRYDANHAARFLDERYELDPETAVRSADIYADFTQWAEQRGIRKWGEKLFWTRARQHEWFLTGEVEKPDSSVRTSGWDVCALGGVPAAHQVKTRERLVTGIRPTAG</sequence>
<evidence type="ECO:0000313" key="5">
    <source>
        <dbReference type="EMBL" id="AWW38396.1"/>
    </source>
</evidence>
<dbReference type="PROSITE" id="PS51206">
    <property type="entry name" value="SF3_HELICASE_1"/>
    <property type="match status" value="1"/>
</dbReference>
<dbReference type="InterPro" id="IPR027417">
    <property type="entry name" value="P-loop_NTPase"/>
</dbReference>
<evidence type="ECO:0000256" key="1">
    <source>
        <dbReference type="ARBA" id="ARBA00022741"/>
    </source>
</evidence>
<protein>
    <recommendedName>
        <fullName evidence="4">SF3 helicase domain-containing protein</fullName>
    </recommendedName>
</protein>
<evidence type="ECO:0000256" key="3">
    <source>
        <dbReference type="ARBA" id="ARBA00022840"/>
    </source>
</evidence>
<dbReference type="InterPro" id="IPR014818">
    <property type="entry name" value="Phage/plasmid_primase_P4_C"/>
</dbReference>
<keyword evidence="3" id="KW-0067">ATP-binding</keyword>
<dbReference type="InterPro" id="IPR051620">
    <property type="entry name" value="ORF904-like_C"/>
</dbReference>
<dbReference type="KEGG" id="scad:DN051_18480"/>
<dbReference type="PANTHER" id="PTHR35372">
    <property type="entry name" value="ATP BINDING PROTEIN-RELATED"/>
    <property type="match status" value="1"/>
</dbReference>